<dbReference type="Pfam" id="PF12796">
    <property type="entry name" value="Ank_2"/>
    <property type="match status" value="1"/>
</dbReference>
<dbReference type="PANTHER" id="PTHR24126">
    <property type="entry name" value="ANKYRIN REPEAT, PH AND SEC7 DOMAIN CONTAINING PROTEIN SECG-RELATED"/>
    <property type="match status" value="1"/>
</dbReference>
<proteinExistence type="predicted"/>
<dbReference type="SUPFAM" id="SSF48403">
    <property type="entry name" value="Ankyrin repeat"/>
    <property type="match status" value="1"/>
</dbReference>
<dbReference type="InterPro" id="IPR002110">
    <property type="entry name" value="Ankyrin_rpt"/>
</dbReference>
<name>A0A7S2XEP6_9EUKA</name>
<gene>
    <name evidence="3" type="ORF">LSP00402_LOCUS17840</name>
</gene>
<organism evidence="3">
    <name type="scientific">Lotharella oceanica</name>
    <dbReference type="NCBI Taxonomy" id="641309"/>
    <lineage>
        <taxon>Eukaryota</taxon>
        <taxon>Sar</taxon>
        <taxon>Rhizaria</taxon>
        <taxon>Cercozoa</taxon>
        <taxon>Chlorarachniophyceae</taxon>
        <taxon>Lotharella</taxon>
    </lineage>
</organism>
<evidence type="ECO:0000256" key="2">
    <source>
        <dbReference type="ARBA" id="ARBA00023043"/>
    </source>
</evidence>
<dbReference type="EMBL" id="HBHP01028884">
    <property type="protein sequence ID" value="CAD9773848.1"/>
    <property type="molecule type" value="Transcribed_RNA"/>
</dbReference>
<sequence>MAVVRERGASVDRQLIELAEKGDLAGVKTLLARGAHVEARDKFQFTALIRAAKSSHLEVVRYLIEHAQANVEARTHQGCTALHWGVVGKDARLVRYLVEEAKADAEATDDEGWTAVALGASGGHLSSVRYLVERAGARYEFKDINGLTPLDLARKSFRQEMVAYLQDVRIEGVKRALHRDLGGLFMLHPMMLSCVDSSASLCP</sequence>
<accession>A0A7S2XEP6</accession>
<evidence type="ECO:0000313" key="3">
    <source>
        <dbReference type="EMBL" id="CAD9773848.1"/>
    </source>
</evidence>
<keyword evidence="1" id="KW-0677">Repeat</keyword>
<protein>
    <submittedName>
        <fullName evidence="3">Uncharacterized protein</fullName>
    </submittedName>
</protein>
<evidence type="ECO:0000256" key="1">
    <source>
        <dbReference type="ARBA" id="ARBA00022737"/>
    </source>
</evidence>
<dbReference type="Gene3D" id="1.25.40.20">
    <property type="entry name" value="Ankyrin repeat-containing domain"/>
    <property type="match status" value="2"/>
</dbReference>
<dbReference type="AlphaFoldDB" id="A0A7S2XEP6"/>
<keyword evidence="2" id="KW-0040">ANK repeat</keyword>
<dbReference type="SMART" id="SM00248">
    <property type="entry name" value="ANK"/>
    <property type="match status" value="4"/>
</dbReference>
<dbReference type="InterPro" id="IPR036770">
    <property type="entry name" value="Ankyrin_rpt-contain_sf"/>
</dbReference>
<reference evidence="3" key="1">
    <citation type="submission" date="2021-01" db="EMBL/GenBank/DDBJ databases">
        <authorList>
            <person name="Corre E."/>
            <person name="Pelletier E."/>
            <person name="Niang G."/>
            <person name="Scheremetjew M."/>
            <person name="Finn R."/>
            <person name="Kale V."/>
            <person name="Holt S."/>
            <person name="Cochrane G."/>
            <person name="Meng A."/>
            <person name="Brown T."/>
            <person name="Cohen L."/>
        </authorList>
    </citation>
    <scope>NUCLEOTIDE SEQUENCE</scope>
    <source>
        <strain evidence="3">CCMP622</strain>
    </source>
</reference>
<dbReference type="PANTHER" id="PTHR24126:SF14">
    <property type="entry name" value="ANK_REP_REGION DOMAIN-CONTAINING PROTEIN"/>
    <property type="match status" value="1"/>
</dbReference>